<dbReference type="InterPro" id="IPR036597">
    <property type="entry name" value="Fido-like_dom_sf"/>
</dbReference>
<dbReference type="OrthoDB" id="9814400at2"/>
<gene>
    <name evidence="5" type="ORF">FFWV33_15650</name>
</gene>
<keyword evidence="6" id="KW-1185">Reference proteome</keyword>
<keyword evidence="2" id="KW-0547">Nucleotide-binding</keyword>
<dbReference type="PANTHER" id="PTHR13504:SF33">
    <property type="entry name" value="FIC FAMILY PROTEIN"/>
    <property type="match status" value="1"/>
</dbReference>
<dbReference type="GO" id="GO:0005524">
    <property type="term" value="F:ATP binding"/>
    <property type="evidence" value="ECO:0007669"/>
    <property type="project" value="UniProtKB-KW"/>
</dbReference>
<feature type="binding site" evidence="2">
    <location>
        <begin position="246"/>
        <end position="247"/>
    </location>
    <ligand>
        <name>ATP</name>
        <dbReference type="ChEBI" id="CHEBI:30616"/>
    </ligand>
</feature>
<dbReference type="Pfam" id="PF13776">
    <property type="entry name" value="DUF4172"/>
    <property type="match status" value="1"/>
</dbReference>
<dbReference type="Gene3D" id="1.10.10.10">
    <property type="entry name" value="Winged helix-like DNA-binding domain superfamily/Winged helix DNA-binding domain"/>
    <property type="match status" value="1"/>
</dbReference>
<dbReference type="InterPro" id="IPR025230">
    <property type="entry name" value="DUF4172"/>
</dbReference>
<dbReference type="EMBL" id="CP020918">
    <property type="protein sequence ID" value="AWG22858.1"/>
    <property type="molecule type" value="Genomic_DNA"/>
</dbReference>
<protein>
    <submittedName>
        <fullName evidence="5">Cell filamentation protein Fic</fullName>
    </submittedName>
</protein>
<evidence type="ECO:0000259" key="4">
    <source>
        <dbReference type="PROSITE" id="PS51459"/>
    </source>
</evidence>
<feature type="active site" evidence="1">
    <location>
        <position position="204"/>
    </location>
</feature>
<evidence type="ECO:0000256" key="1">
    <source>
        <dbReference type="PIRSR" id="PIRSR640198-1"/>
    </source>
</evidence>
<feature type="binding site" evidence="2">
    <location>
        <begin position="208"/>
        <end position="215"/>
    </location>
    <ligand>
        <name>ATP</name>
        <dbReference type="ChEBI" id="CHEBI:30616"/>
    </ligand>
</feature>
<dbReference type="RefSeq" id="WP_108741772.1">
    <property type="nucleotide sequence ID" value="NZ_CP020918.1"/>
</dbReference>
<dbReference type="InterPro" id="IPR040198">
    <property type="entry name" value="Fido_containing"/>
</dbReference>
<name>A0A2S1LGM9_9FLAO</name>
<dbReference type="Pfam" id="PF02661">
    <property type="entry name" value="Fic"/>
    <property type="match status" value="1"/>
</dbReference>
<dbReference type="Proteomes" id="UP000244527">
    <property type="component" value="Chromosome"/>
</dbReference>
<dbReference type="InterPro" id="IPR036388">
    <property type="entry name" value="WH-like_DNA-bd_sf"/>
</dbReference>
<evidence type="ECO:0000313" key="5">
    <source>
        <dbReference type="EMBL" id="AWG22858.1"/>
    </source>
</evidence>
<evidence type="ECO:0000256" key="3">
    <source>
        <dbReference type="PIRSR" id="PIRSR640198-3"/>
    </source>
</evidence>
<keyword evidence="2" id="KW-0067">ATP-binding</keyword>
<feature type="site" description="Important for autoinhibition of adenylyltransferase activity" evidence="3">
    <location>
        <position position="66"/>
    </location>
</feature>
<dbReference type="PROSITE" id="PS51459">
    <property type="entry name" value="FIDO"/>
    <property type="match status" value="1"/>
</dbReference>
<dbReference type="KEGG" id="ffa:FFWV33_15650"/>
<dbReference type="SUPFAM" id="SSF140931">
    <property type="entry name" value="Fic-like"/>
    <property type="match status" value="1"/>
</dbReference>
<dbReference type="InterPro" id="IPR003812">
    <property type="entry name" value="Fido"/>
</dbReference>
<sequence>MAIYIHQLKRWPIFSWEEQEFISLLSEVRNLQGKLMGKVELLGFELKGEANLETLIQDVLQTSEIEGEILNPELVRSSIATRLGLEYSGLENSDRNIDGIVEVMIDATQNDDKVITEDRLFGWHAALFPTGRSGMHKIEVAKWRSGAMQVVSGGMGREVVHYEAPKAELLTSEMKQFVDWYNNEQELESLLKAAIAHLWFITIHPFDDGNGRIARAITDMQLSKSDGVNQRFYSMSTEINKQKKSYYSILERTQKDDLDITEWIIWFLDCLKNSILHSSVIVDKVVRKHHFWVKFAGKISNDRQKSMLDKLMDNFEGNLNTSKWAKMTKTSPDTALRDITDLVNKGILIKANSGGRSTHYILKDIC</sequence>
<feature type="domain" description="Fido" evidence="4">
    <location>
        <begin position="115"/>
        <end position="269"/>
    </location>
</feature>
<proteinExistence type="predicted"/>
<accession>A0A2S1LGM9</accession>
<dbReference type="PANTHER" id="PTHR13504">
    <property type="entry name" value="FIDO DOMAIN-CONTAINING PROTEIN DDB_G0283145"/>
    <property type="match status" value="1"/>
</dbReference>
<dbReference type="Gene3D" id="1.10.3290.10">
    <property type="entry name" value="Fido-like domain"/>
    <property type="match status" value="1"/>
</dbReference>
<reference evidence="5 6" key="1">
    <citation type="submission" date="2017-04" db="EMBL/GenBank/DDBJ databases">
        <title>Compelte genome sequence of WV33.</title>
        <authorList>
            <person name="Lee P.C."/>
        </authorList>
    </citation>
    <scope>NUCLEOTIDE SEQUENCE [LARGE SCALE GENOMIC DNA]</scope>
    <source>
        <strain evidence="5 6">WV33</strain>
    </source>
</reference>
<evidence type="ECO:0000313" key="6">
    <source>
        <dbReference type="Proteomes" id="UP000244527"/>
    </source>
</evidence>
<dbReference type="AlphaFoldDB" id="A0A2S1LGM9"/>
<organism evidence="5 6">
    <name type="scientific">Flavobacterium faecale</name>
    <dbReference type="NCBI Taxonomy" id="1355330"/>
    <lineage>
        <taxon>Bacteria</taxon>
        <taxon>Pseudomonadati</taxon>
        <taxon>Bacteroidota</taxon>
        <taxon>Flavobacteriia</taxon>
        <taxon>Flavobacteriales</taxon>
        <taxon>Flavobacteriaceae</taxon>
        <taxon>Flavobacterium</taxon>
    </lineage>
</organism>
<evidence type="ECO:0000256" key="2">
    <source>
        <dbReference type="PIRSR" id="PIRSR640198-2"/>
    </source>
</evidence>